<comment type="similarity">
    <text evidence="2">Belongs to the YkuD family.</text>
</comment>
<evidence type="ECO:0000259" key="8">
    <source>
        <dbReference type="PROSITE" id="PS52029"/>
    </source>
</evidence>
<evidence type="ECO:0000256" key="2">
    <source>
        <dbReference type="ARBA" id="ARBA00005992"/>
    </source>
</evidence>
<dbReference type="Gene3D" id="2.40.440.10">
    <property type="entry name" value="L,D-transpeptidase catalytic domain-like"/>
    <property type="match status" value="1"/>
</dbReference>
<organism evidence="9 10">
    <name type="scientific">Mucilaginibacter frigoritolerans</name>
    <dbReference type="NCBI Taxonomy" id="652788"/>
    <lineage>
        <taxon>Bacteria</taxon>
        <taxon>Pseudomonadati</taxon>
        <taxon>Bacteroidota</taxon>
        <taxon>Sphingobacteriia</taxon>
        <taxon>Sphingobacteriales</taxon>
        <taxon>Sphingobacteriaceae</taxon>
        <taxon>Mucilaginibacter</taxon>
    </lineage>
</organism>
<gene>
    <name evidence="9" type="ORF">JN11_03512</name>
</gene>
<dbReference type="CDD" id="cd16913">
    <property type="entry name" value="YkuD_like"/>
    <property type="match status" value="1"/>
</dbReference>
<dbReference type="InterPro" id="IPR005490">
    <property type="entry name" value="LD_TPept_cat_dom"/>
</dbReference>
<accession>A0A562TVN4</accession>
<keyword evidence="4 7" id="KW-0133">Cell shape</keyword>
<reference evidence="9 10" key="1">
    <citation type="submission" date="2019-07" db="EMBL/GenBank/DDBJ databases">
        <title>Genomic Encyclopedia of Archaeal and Bacterial Type Strains, Phase II (KMG-II): from individual species to whole genera.</title>
        <authorList>
            <person name="Goeker M."/>
        </authorList>
    </citation>
    <scope>NUCLEOTIDE SEQUENCE [LARGE SCALE GENOMIC DNA]</scope>
    <source>
        <strain evidence="9 10">ATCC BAA-1854</strain>
    </source>
</reference>
<comment type="pathway">
    <text evidence="1 7">Cell wall biogenesis; peptidoglycan biosynthesis.</text>
</comment>
<dbReference type="UniPathway" id="UPA00219"/>
<evidence type="ECO:0000256" key="1">
    <source>
        <dbReference type="ARBA" id="ARBA00004752"/>
    </source>
</evidence>
<dbReference type="PROSITE" id="PS51257">
    <property type="entry name" value="PROKAR_LIPOPROTEIN"/>
    <property type="match status" value="1"/>
</dbReference>
<evidence type="ECO:0000256" key="4">
    <source>
        <dbReference type="ARBA" id="ARBA00022960"/>
    </source>
</evidence>
<sequence>MTKLTPVNKFSVYLLILLLPAFLFTLQSCKKKRSEMANVLFKKTHNKVFRDFEPDSFAEVFKQVLSDTTLKIKHNEFILDYYAKNEYKPGFILNHLFNGDLNTADNYFARANEHGLDAELFKAAELKNMINKFTAKNEIKTVNQAYHDMALLELTAASSIINYSNALRYGVINPKDIYQRYFMATKKPDSLTMVQVFHIHDMKNYLDSIQPKDPQYIALQNALKTGFTADGITQEETKRILLVNLERLRWRNKPYETKYVIVNIPDFGLNVIDSGKSVTKMKVCVGQGRNMANANTLIAYNDSCKIDKPNEHETPLLNSLIHSVEVNPVWNIPRSIANKEIIVEAAKDRFYLANKNINVYQNDKLVKDPENINWAKVTKYNSDYEFKQAPGDANSLGKIKFLFNNKSSVYLHDTPAKSAFYKKMRAVSHGCVRLGDPKGLALTLFGAGKKYDLISKDMDANNPDPTEIYLSKKVPVYITYITCWADESNVLQFRPDVYGLDIVLYDHLLKDLPAASIN</sequence>
<dbReference type="RefSeq" id="WP_144914551.1">
    <property type="nucleotide sequence ID" value="NZ_VLLI01000010.1"/>
</dbReference>
<comment type="caution">
    <text evidence="9">The sequence shown here is derived from an EMBL/GenBank/DDBJ whole genome shotgun (WGS) entry which is preliminary data.</text>
</comment>
<evidence type="ECO:0000256" key="3">
    <source>
        <dbReference type="ARBA" id="ARBA00022679"/>
    </source>
</evidence>
<evidence type="ECO:0000313" key="10">
    <source>
        <dbReference type="Proteomes" id="UP000317010"/>
    </source>
</evidence>
<dbReference type="SUPFAM" id="SSF141523">
    <property type="entry name" value="L,D-transpeptidase catalytic domain-like"/>
    <property type="match status" value="1"/>
</dbReference>
<dbReference type="Proteomes" id="UP000317010">
    <property type="component" value="Unassembled WGS sequence"/>
</dbReference>
<name>A0A562TVN4_9SPHI</name>
<dbReference type="GO" id="GO:0071555">
    <property type="term" value="P:cell wall organization"/>
    <property type="evidence" value="ECO:0007669"/>
    <property type="project" value="UniProtKB-UniRule"/>
</dbReference>
<dbReference type="Pfam" id="PF20142">
    <property type="entry name" value="Scaffold"/>
    <property type="match status" value="1"/>
</dbReference>
<dbReference type="GO" id="GO:0009252">
    <property type="term" value="P:peptidoglycan biosynthetic process"/>
    <property type="evidence" value="ECO:0007669"/>
    <property type="project" value="UniProtKB-UniPathway"/>
</dbReference>
<evidence type="ECO:0000256" key="5">
    <source>
        <dbReference type="ARBA" id="ARBA00022984"/>
    </source>
</evidence>
<feature type="active site" description="Proton donor/acceptor" evidence="7">
    <location>
        <position position="412"/>
    </location>
</feature>
<evidence type="ECO:0000256" key="7">
    <source>
        <dbReference type="PROSITE-ProRule" id="PRU01373"/>
    </source>
</evidence>
<dbReference type="InterPro" id="IPR045380">
    <property type="entry name" value="LD_TPept_scaffold_dom"/>
</dbReference>
<dbReference type="PROSITE" id="PS52029">
    <property type="entry name" value="LD_TPASE"/>
    <property type="match status" value="1"/>
</dbReference>
<dbReference type="InterPro" id="IPR052905">
    <property type="entry name" value="LD-transpeptidase_YkuD-like"/>
</dbReference>
<evidence type="ECO:0000256" key="6">
    <source>
        <dbReference type="ARBA" id="ARBA00023316"/>
    </source>
</evidence>
<feature type="active site" description="Nucleophile" evidence="7">
    <location>
        <position position="431"/>
    </location>
</feature>
<dbReference type="GO" id="GO:0008360">
    <property type="term" value="P:regulation of cell shape"/>
    <property type="evidence" value="ECO:0007669"/>
    <property type="project" value="UniProtKB-UniRule"/>
</dbReference>
<keyword evidence="5 7" id="KW-0573">Peptidoglycan synthesis</keyword>
<dbReference type="GO" id="GO:0016740">
    <property type="term" value="F:transferase activity"/>
    <property type="evidence" value="ECO:0007669"/>
    <property type="project" value="UniProtKB-KW"/>
</dbReference>
<keyword evidence="6 7" id="KW-0961">Cell wall biogenesis/degradation</keyword>
<protein>
    <submittedName>
        <fullName evidence="9">L,D-transpeptidase-like protein</fullName>
    </submittedName>
</protein>
<dbReference type="PANTHER" id="PTHR41533">
    <property type="entry name" value="L,D-TRANSPEPTIDASE HI_1667-RELATED"/>
    <property type="match status" value="1"/>
</dbReference>
<keyword evidence="10" id="KW-1185">Reference proteome</keyword>
<feature type="domain" description="L,D-TPase catalytic" evidence="8">
    <location>
        <begin position="258"/>
        <end position="454"/>
    </location>
</feature>
<dbReference type="EMBL" id="VLLI01000010">
    <property type="protein sequence ID" value="TWI97689.1"/>
    <property type="molecule type" value="Genomic_DNA"/>
</dbReference>
<evidence type="ECO:0000313" key="9">
    <source>
        <dbReference type="EMBL" id="TWI97689.1"/>
    </source>
</evidence>
<dbReference type="AlphaFoldDB" id="A0A562TVN4"/>
<dbReference type="InterPro" id="IPR038063">
    <property type="entry name" value="Transpep_catalytic_dom"/>
</dbReference>
<dbReference type="PANTHER" id="PTHR41533:SF2">
    <property type="entry name" value="BLR7131 PROTEIN"/>
    <property type="match status" value="1"/>
</dbReference>
<dbReference type="GO" id="GO:0004180">
    <property type="term" value="F:carboxypeptidase activity"/>
    <property type="evidence" value="ECO:0007669"/>
    <property type="project" value="UniProtKB-ARBA"/>
</dbReference>
<proteinExistence type="inferred from homology"/>
<dbReference type="Pfam" id="PF03734">
    <property type="entry name" value="YkuD"/>
    <property type="match status" value="1"/>
</dbReference>
<keyword evidence="3" id="KW-0808">Transferase</keyword>
<dbReference type="OrthoDB" id="9778545at2"/>